<gene>
    <name evidence="2" type="ORF">CLV40_12114</name>
</gene>
<keyword evidence="1" id="KW-0472">Membrane</keyword>
<sequence length="195" mass="19959">MSDTERRLRETLAEGATHAPDAAGLLADVHHLVRRRRTRRVLVAAAVVVLGGGGVLLARATGFQASESGTVAAAGSPAPAKSLVGSWRPVSHAAADSAGKTAHQSVPSRPGLAVEFTPDGRWYTTDDPCSPTSGTYVTSPGDAFTATGIDGASPPGCGPDVGAAVTTATTYTVTGDVLTLFDSNHRVLAVYRRNP</sequence>
<dbReference type="EMBL" id="PTIX01000021">
    <property type="protein sequence ID" value="PPK64150.1"/>
    <property type="molecule type" value="Genomic_DNA"/>
</dbReference>
<comment type="caution">
    <text evidence="2">The sequence shown here is derived from an EMBL/GenBank/DDBJ whole genome shotgun (WGS) entry which is preliminary data.</text>
</comment>
<evidence type="ECO:0000313" key="2">
    <source>
        <dbReference type="EMBL" id="PPK64150.1"/>
    </source>
</evidence>
<keyword evidence="3" id="KW-1185">Reference proteome</keyword>
<reference evidence="2 3" key="1">
    <citation type="submission" date="2018-02" db="EMBL/GenBank/DDBJ databases">
        <title>Genomic Encyclopedia of Archaeal and Bacterial Type Strains, Phase II (KMG-II): from individual species to whole genera.</title>
        <authorList>
            <person name="Goeker M."/>
        </authorList>
    </citation>
    <scope>NUCLEOTIDE SEQUENCE [LARGE SCALE GENOMIC DNA]</scope>
    <source>
        <strain evidence="2 3">YU 961-1</strain>
    </source>
</reference>
<dbReference type="Proteomes" id="UP000239203">
    <property type="component" value="Unassembled WGS sequence"/>
</dbReference>
<organism evidence="2 3">
    <name type="scientific">Actinokineospora auranticolor</name>
    <dbReference type="NCBI Taxonomy" id="155976"/>
    <lineage>
        <taxon>Bacteria</taxon>
        <taxon>Bacillati</taxon>
        <taxon>Actinomycetota</taxon>
        <taxon>Actinomycetes</taxon>
        <taxon>Pseudonocardiales</taxon>
        <taxon>Pseudonocardiaceae</taxon>
        <taxon>Actinokineospora</taxon>
    </lineage>
</organism>
<proteinExistence type="predicted"/>
<evidence type="ECO:0000256" key="1">
    <source>
        <dbReference type="SAM" id="Phobius"/>
    </source>
</evidence>
<evidence type="ECO:0008006" key="4">
    <source>
        <dbReference type="Google" id="ProtNLM"/>
    </source>
</evidence>
<feature type="transmembrane region" description="Helical" evidence="1">
    <location>
        <begin position="41"/>
        <end position="58"/>
    </location>
</feature>
<dbReference type="RefSeq" id="WP_104482090.1">
    <property type="nucleotide sequence ID" value="NZ_CP154825.1"/>
</dbReference>
<keyword evidence="1" id="KW-1133">Transmembrane helix</keyword>
<dbReference type="AlphaFoldDB" id="A0A2S6GG05"/>
<evidence type="ECO:0000313" key="3">
    <source>
        <dbReference type="Proteomes" id="UP000239203"/>
    </source>
</evidence>
<name>A0A2S6GG05_9PSEU</name>
<keyword evidence="1" id="KW-0812">Transmembrane</keyword>
<accession>A0A2S6GG05</accession>
<protein>
    <recommendedName>
        <fullName evidence="4">META domain-containing protein</fullName>
    </recommendedName>
</protein>